<dbReference type="Pfam" id="PF01062">
    <property type="entry name" value="Bestrophin"/>
    <property type="match status" value="1"/>
</dbReference>
<protein>
    <recommendedName>
        <fullName evidence="1">Bestrophin homolog</fullName>
    </recommendedName>
</protein>
<comment type="function">
    <text evidence="1">Forms chloride channels.</text>
</comment>
<evidence type="ECO:0000256" key="1">
    <source>
        <dbReference type="RuleBase" id="RU363126"/>
    </source>
</evidence>
<keyword evidence="1" id="KW-1003">Cell membrane</keyword>
<dbReference type="GO" id="GO:0005886">
    <property type="term" value="C:plasma membrane"/>
    <property type="evidence" value="ECO:0007669"/>
    <property type="project" value="UniProtKB-SubCell"/>
</dbReference>
<dbReference type="GO" id="GO:0005254">
    <property type="term" value="F:chloride channel activity"/>
    <property type="evidence" value="ECO:0007669"/>
    <property type="project" value="UniProtKB-KW"/>
</dbReference>
<proteinExistence type="inferred from homology"/>
<dbReference type="GO" id="GO:0034707">
    <property type="term" value="C:chloride channel complex"/>
    <property type="evidence" value="ECO:0007669"/>
    <property type="project" value="UniProtKB-KW"/>
</dbReference>
<keyword evidence="1" id="KW-0868">Chloride</keyword>
<dbReference type="EMBL" id="UYRU01082790">
    <property type="protein sequence ID" value="VDN32845.1"/>
    <property type="molecule type" value="Genomic_DNA"/>
</dbReference>
<dbReference type="Proteomes" id="UP000281553">
    <property type="component" value="Unassembled WGS sequence"/>
</dbReference>
<keyword evidence="1" id="KW-0406">Ion transport</keyword>
<dbReference type="AlphaFoldDB" id="A0A3P7MT07"/>
<comment type="similarity">
    <text evidence="1">Belongs to the anion channel-forming bestrophin (TC 1.A.46) family. Calcium-sensitive chloride channel subfamily.</text>
</comment>
<evidence type="ECO:0000313" key="2">
    <source>
        <dbReference type="EMBL" id="VDN32845.1"/>
    </source>
</evidence>
<dbReference type="InterPro" id="IPR021134">
    <property type="entry name" value="Bestrophin-like"/>
</dbReference>
<sequence>MNPFGDDDEDFETSAILDYNLDVSYRLVLLEEAFFPDTLQIPTFEIPPMKGHENDNLKEFLEHVSDDLLGSKISEENNE</sequence>
<keyword evidence="1" id="KW-0869">Chloride channel</keyword>
<accession>A0A3P7MT07</accession>
<reference evidence="2 3" key="1">
    <citation type="submission" date="2018-11" db="EMBL/GenBank/DDBJ databases">
        <authorList>
            <consortium name="Pathogen Informatics"/>
        </authorList>
    </citation>
    <scope>NUCLEOTIDE SEQUENCE [LARGE SCALE GENOMIC DNA]</scope>
</reference>
<keyword evidence="1" id="KW-0407">Ion channel</keyword>
<keyword evidence="1" id="KW-0472">Membrane</keyword>
<evidence type="ECO:0000313" key="3">
    <source>
        <dbReference type="Proteomes" id="UP000281553"/>
    </source>
</evidence>
<comment type="subcellular location">
    <subcellularLocation>
        <location evidence="1">Cell membrane</location>
        <topology evidence="1">Multi-pass membrane protein</topology>
    </subcellularLocation>
</comment>
<keyword evidence="3" id="KW-1185">Reference proteome</keyword>
<gene>
    <name evidence="2" type="ORF">DILT_LOCUS16083</name>
</gene>
<keyword evidence="1" id="KW-0813">Transport</keyword>
<name>A0A3P7MT07_DIBLA</name>
<organism evidence="2 3">
    <name type="scientific">Dibothriocephalus latus</name>
    <name type="common">Fish tapeworm</name>
    <name type="synonym">Diphyllobothrium latum</name>
    <dbReference type="NCBI Taxonomy" id="60516"/>
    <lineage>
        <taxon>Eukaryota</taxon>
        <taxon>Metazoa</taxon>
        <taxon>Spiralia</taxon>
        <taxon>Lophotrochozoa</taxon>
        <taxon>Platyhelminthes</taxon>
        <taxon>Cestoda</taxon>
        <taxon>Eucestoda</taxon>
        <taxon>Diphyllobothriidea</taxon>
        <taxon>Diphyllobothriidae</taxon>
        <taxon>Dibothriocephalus</taxon>
    </lineage>
</organism>
<dbReference type="OrthoDB" id="201595at2759"/>